<feature type="transmembrane region" description="Helical" evidence="9">
    <location>
        <begin position="359"/>
        <end position="378"/>
    </location>
</feature>
<keyword evidence="5 9" id="KW-0547">Nucleotide-binding</keyword>
<feature type="transmembrane region" description="Helical" evidence="9">
    <location>
        <begin position="90"/>
        <end position="109"/>
    </location>
</feature>
<dbReference type="GO" id="GO:0016020">
    <property type="term" value="C:membrane"/>
    <property type="evidence" value="ECO:0007669"/>
    <property type="project" value="UniProtKB-SubCell"/>
</dbReference>
<feature type="transmembrane region" description="Helical" evidence="9">
    <location>
        <begin position="328"/>
        <end position="353"/>
    </location>
</feature>
<organism evidence="10 11">
    <name type="scientific">Triparma strigata</name>
    <dbReference type="NCBI Taxonomy" id="1606541"/>
    <lineage>
        <taxon>Eukaryota</taxon>
        <taxon>Sar</taxon>
        <taxon>Stramenopiles</taxon>
        <taxon>Ochrophyta</taxon>
        <taxon>Bolidophyceae</taxon>
        <taxon>Parmales</taxon>
        <taxon>Triparmaceae</taxon>
        <taxon>Triparma</taxon>
    </lineage>
</organism>
<keyword evidence="6 9" id="KW-0067">ATP-binding</keyword>
<evidence type="ECO:0000256" key="6">
    <source>
        <dbReference type="ARBA" id="ARBA00022840"/>
    </source>
</evidence>
<evidence type="ECO:0000256" key="8">
    <source>
        <dbReference type="ARBA" id="ARBA00023136"/>
    </source>
</evidence>
<proteinExistence type="inferred from homology"/>
<evidence type="ECO:0000256" key="7">
    <source>
        <dbReference type="ARBA" id="ARBA00022989"/>
    </source>
</evidence>
<evidence type="ECO:0000256" key="3">
    <source>
        <dbReference type="ARBA" id="ARBA00022448"/>
    </source>
</evidence>
<keyword evidence="3 9" id="KW-0813">Transport</keyword>
<evidence type="ECO:0000313" key="10">
    <source>
        <dbReference type="EMBL" id="GMH58586.1"/>
    </source>
</evidence>
<dbReference type="InterPro" id="IPR004667">
    <property type="entry name" value="ADP_ATP_car_bac_type"/>
</dbReference>
<reference evidence="11" key="1">
    <citation type="journal article" date="2023" name="Commun. Biol.">
        <title>Genome analysis of Parmales, the sister group of diatoms, reveals the evolutionary specialization of diatoms from phago-mixotrophs to photoautotrophs.</title>
        <authorList>
            <person name="Ban H."/>
            <person name="Sato S."/>
            <person name="Yoshikawa S."/>
            <person name="Yamada K."/>
            <person name="Nakamura Y."/>
            <person name="Ichinomiya M."/>
            <person name="Sato N."/>
            <person name="Blanc-Mathieu R."/>
            <person name="Endo H."/>
            <person name="Kuwata A."/>
            <person name="Ogata H."/>
        </authorList>
    </citation>
    <scope>NUCLEOTIDE SEQUENCE [LARGE SCALE GENOMIC DNA]</scope>
    <source>
        <strain evidence="11">NIES 3701</strain>
    </source>
</reference>
<keyword evidence="7 9" id="KW-1133">Transmembrane helix</keyword>
<dbReference type="AlphaFoldDB" id="A0A9W6ZV48"/>
<evidence type="ECO:0000313" key="11">
    <source>
        <dbReference type="Proteomes" id="UP001165085"/>
    </source>
</evidence>
<feature type="transmembrane region" description="Helical" evidence="9">
    <location>
        <begin position="194"/>
        <end position="213"/>
    </location>
</feature>
<dbReference type="GO" id="GO:0005471">
    <property type="term" value="F:ATP:ADP antiporter activity"/>
    <property type="evidence" value="ECO:0007669"/>
    <property type="project" value="InterPro"/>
</dbReference>
<feature type="transmembrane region" description="Helical" evidence="9">
    <location>
        <begin position="50"/>
        <end position="70"/>
    </location>
</feature>
<dbReference type="EMBL" id="BRXY01000054">
    <property type="protein sequence ID" value="GMH58586.1"/>
    <property type="molecule type" value="Genomic_DNA"/>
</dbReference>
<keyword evidence="4 9" id="KW-0812">Transmembrane</keyword>
<keyword evidence="11" id="KW-1185">Reference proteome</keyword>
<evidence type="ECO:0000256" key="9">
    <source>
        <dbReference type="RuleBase" id="RU363121"/>
    </source>
</evidence>
<dbReference type="GO" id="GO:0005524">
    <property type="term" value="F:ATP binding"/>
    <property type="evidence" value="ECO:0007669"/>
    <property type="project" value="UniProtKB-KW"/>
</dbReference>
<evidence type="ECO:0000256" key="1">
    <source>
        <dbReference type="ARBA" id="ARBA00004141"/>
    </source>
</evidence>
<keyword evidence="8 9" id="KW-0472">Membrane</keyword>
<comment type="subcellular location">
    <subcellularLocation>
        <location evidence="1 9">Membrane</location>
        <topology evidence="1 9">Multi-pass membrane protein</topology>
    </subcellularLocation>
</comment>
<dbReference type="OrthoDB" id="45897at2759"/>
<name>A0A9W6ZV48_9STRA</name>
<comment type="similarity">
    <text evidence="2 9">Belongs to the ADP/ATP translocase tlc family.</text>
</comment>
<evidence type="ECO:0000256" key="4">
    <source>
        <dbReference type="ARBA" id="ARBA00022692"/>
    </source>
</evidence>
<dbReference type="PANTHER" id="PTHR31187:SF1">
    <property type="entry name" value="ADP,ATP CARRIER PROTEIN 1"/>
    <property type="match status" value="1"/>
</dbReference>
<accession>A0A9W6ZV48</accession>
<dbReference type="Proteomes" id="UP001165085">
    <property type="component" value="Unassembled WGS sequence"/>
</dbReference>
<gene>
    <name evidence="10" type="ORF">TrST_g7207</name>
</gene>
<evidence type="ECO:0000256" key="2">
    <source>
        <dbReference type="ARBA" id="ARBA00007127"/>
    </source>
</evidence>
<dbReference type="Pfam" id="PF03219">
    <property type="entry name" value="TLC"/>
    <property type="match status" value="1"/>
</dbReference>
<dbReference type="PANTHER" id="PTHR31187">
    <property type="match status" value="1"/>
</dbReference>
<protein>
    <recommendedName>
        <fullName evidence="9">ADP,ATP carrier protein</fullName>
    </recommendedName>
</protein>
<feature type="transmembrane region" description="Helical" evidence="9">
    <location>
        <begin position="121"/>
        <end position="143"/>
    </location>
</feature>
<feature type="transmembrane region" description="Helical" evidence="9">
    <location>
        <begin position="220"/>
        <end position="239"/>
    </location>
</feature>
<comment type="caution">
    <text evidence="10">The sequence shown here is derived from an EMBL/GenBank/DDBJ whole genome shotgun (WGS) entry which is preliminary data.</text>
</comment>
<evidence type="ECO:0000256" key="5">
    <source>
        <dbReference type="ARBA" id="ARBA00022741"/>
    </source>
</evidence>
<sequence length="493" mass="52591">MLPELPSGLMGVLAARGGALAVKVGNESLLKTVRGGVTESAKAIGLKPEAASVLMMALAMSLHFFGYEFARSATLTLFTSKSSGFNSNSALPLVLACVCPASLVLLNFYTGLLDAVGPRAALRFTAAFCSAGLTAFAVVISGLVKGNGGAPPGKLIKFFVFSLFVFREAYVQLLATQHWSFMGSVLNASKGATWFGPIAGASSASSAVAGYTIGPLVQRFGVCGLLVLASISLVASLVFGEVAYEISEKHGFNPADEHFKEKKANKASGKDKNVENIFSKANNLFARVPALKFLFLETLICQGLSTVLNVTFIAKLRRAYPIDKDRAAFMGMFYALANMASGVFQFGVIPQIIHFLKPAWVWIFMPCVMMAMSGTQLIQNDPGLTLVAGAFMTMKTLEYSIRGVANELLYVPLDYESRYVGKEVIGMLGYRLGKSGMSLLLSGAGYFFAEGLGVNQLTAISSSISVVWLCSAVKLTKFLPEGRIGKGIKTRKH</sequence>
<feature type="transmembrane region" description="Helical" evidence="9">
    <location>
        <begin position="155"/>
        <end position="174"/>
    </location>
</feature>
<feature type="transmembrane region" description="Helical" evidence="9">
    <location>
        <begin position="293"/>
        <end position="316"/>
    </location>
</feature>